<dbReference type="GO" id="GO:0005634">
    <property type="term" value="C:nucleus"/>
    <property type="evidence" value="ECO:0007669"/>
    <property type="project" value="UniProtKB-SubCell"/>
</dbReference>
<evidence type="ECO:0000256" key="5">
    <source>
        <dbReference type="ARBA" id="ARBA00023242"/>
    </source>
</evidence>
<sequence>MVSRVAGRLSTELILSSRQYMNACDEYEIDLRGNKIGVIENLGGTENQFDSIDLSENEIVKLEGFPLLPRLKTLTLNNNRISRISKNLEASIPNLETLVLTGNRINNLTDIRNLRGLSKLKRLVVINNGITKIPQYRLHILKQVPQLRMIDFAKMKESDRKLSETMNGDDIGKLS</sequence>
<dbReference type="FunFam" id="3.80.10.10:FF:000026">
    <property type="entry name" value="U2 small nuclear ribonucleoprotein A"/>
    <property type="match status" value="1"/>
</dbReference>
<evidence type="ECO:0000256" key="2">
    <source>
        <dbReference type="ARBA" id="ARBA00004430"/>
    </source>
</evidence>
<dbReference type="EMBL" id="HBHL01003385">
    <property type="protein sequence ID" value="CAD9713278.1"/>
    <property type="molecule type" value="Transcribed_RNA"/>
</dbReference>
<accession>A0A7S2SYL0</accession>
<evidence type="ECO:0000256" key="6">
    <source>
        <dbReference type="ARBA" id="ARBA00024196"/>
    </source>
</evidence>
<evidence type="ECO:0000256" key="1">
    <source>
        <dbReference type="ARBA" id="ARBA00004123"/>
    </source>
</evidence>
<dbReference type="InterPro" id="IPR003591">
    <property type="entry name" value="Leu-rich_rpt_typical-subtyp"/>
</dbReference>
<dbReference type="InterPro" id="IPR001611">
    <property type="entry name" value="Leu-rich_rpt"/>
</dbReference>
<name>A0A7S2SYL0_9CHLO</name>
<evidence type="ECO:0000256" key="3">
    <source>
        <dbReference type="ARBA" id="ARBA00022614"/>
    </source>
</evidence>
<dbReference type="GO" id="GO:0000398">
    <property type="term" value="P:mRNA splicing, via spliceosome"/>
    <property type="evidence" value="ECO:0007669"/>
    <property type="project" value="InterPro"/>
</dbReference>
<keyword evidence="3" id="KW-0433">Leucine-rich repeat</keyword>
<dbReference type="InterPro" id="IPR032675">
    <property type="entry name" value="LRR_dom_sf"/>
</dbReference>
<reference evidence="7" key="1">
    <citation type="submission" date="2021-01" db="EMBL/GenBank/DDBJ databases">
        <authorList>
            <person name="Corre E."/>
            <person name="Pelletier E."/>
            <person name="Niang G."/>
            <person name="Scheremetjew M."/>
            <person name="Finn R."/>
            <person name="Kale V."/>
            <person name="Holt S."/>
            <person name="Cochrane G."/>
            <person name="Meng A."/>
            <person name="Brown T."/>
            <person name="Cohen L."/>
        </authorList>
    </citation>
    <scope>NUCLEOTIDE SEQUENCE</scope>
    <source>
        <strain evidence="7">CCMP1205</strain>
    </source>
</reference>
<dbReference type="PANTHER" id="PTHR10552">
    <property type="entry name" value="U2 SMALL NUCLEAR RIBONUCLEOPROTEIN A"/>
    <property type="match status" value="1"/>
</dbReference>
<dbReference type="Pfam" id="PF14580">
    <property type="entry name" value="LRR_9"/>
    <property type="match status" value="1"/>
</dbReference>
<gene>
    <name evidence="7" type="ORF">CPRI1469_LOCUS2127</name>
</gene>
<dbReference type="AlphaFoldDB" id="A0A7S2SYL0"/>
<dbReference type="InterPro" id="IPR044640">
    <property type="entry name" value="RU2A"/>
</dbReference>
<keyword evidence="4" id="KW-0677">Repeat</keyword>
<comment type="subcellular location">
    <subcellularLocation>
        <location evidence="2">Cytoplasm</location>
        <location evidence="2">Cytoskeleton</location>
        <location evidence="2">Cilium axoneme</location>
    </subcellularLocation>
    <subcellularLocation>
        <location evidence="1">Nucleus</location>
    </subcellularLocation>
</comment>
<evidence type="ECO:0000313" key="7">
    <source>
        <dbReference type="EMBL" id="CAD9713278.1"/>
    </source>
</evidence>
<comment type="similarity">
    <text evidence="6">Belongs to the U2 small nuclear ribonucleoprotein A family.</text>
</comment>
<dbReference type="PANTHER" id="PTHR10552:SF6">
    <property type="entry name" value="U2 SMALL NUCLEAR RIBONUCLEOPROTEIN A"/>
    <property type="match status" value="1"/>
</dbReference>
<dbReference type="PROSITE" id="PS51450">
    <property type="entry name" value="LRR"/>
    <property type="match status" value="2"/>
</dbReference>
<dbReference type="SMART" id="SM00369">
    <property type="entry name" value="LRR_TYP"/>
    <property type="match status" value="3"/>
</dbReference>
<protein>
    <submittedName>
        <fullName evidence="7">Uncharacterized protein</fullName>
    </submittedName>
</protein>
<proteinExistence type="inferred from homology"/>
<dbReference type="GO" id="GO:0030620">
    <property type="term" value="F:U2 snRNA binding"/>
    <property type="evidence" value="ECO:0007669"/>
    <property type="project" value="InterPro"/>
</dbReference>
<dbReference type="SUPFAM" id="SSF52058">
    <property type="entry name" value="L domain-like"/>
    <property type="match status" value="1"/>
</dbReference>
<keyword evidence="5" id="KW-0539">Nucleus</keyword>
<dbReference type="GO" id="GO:0005930">
    <property type="term" value="C:axoneme"/>
    <property type="evidence" value="ECO:0007669"/>
    <property type="project" value="UniProtKB-SubCell"/>
</dbReference>
<organism evidence="7">
    <name type="scientific">Chloropicon primus</name>
    <dbReference type="NCBI Taxonomy" id="1764295"/>
    <lineage>
        <taxon>Eukaryota</taxon>
        <taxon>Viridiplantae</taxon>
        <taxon>Chlorophyta</taxon>
        <taxon>Chloropicophyceae</taxon>
        <taxon>Chloropicales</taxon>
        <taxon>Chloropicaceae</taxon>
        <taxon>Chloropicon</taxon>
    </lineage>
</organism>
<evidence type="ECO:0000256" key="4">
    <source>
        <dbReference type="ARBA" id="ARBA00022737"/>
    </source>
</evidence>
<dbReference type="Gene3D" id="3.80.10.10">
    <property type="entry name" value="Ribonuclease Inhibitor"/>
    <property type="match status" value="1"/>
</dbReference>